<evidence type="ECO:0000313" key="7">
    <source>
        <dbReference type="EMBL" id="EMS60464.1"/>
    </source>
</evidence>
<dbReference type="CDD" id="cd00170">
    <property type="entry name" value="SEC14"/>
    <property type="match status" value="1"/>
</dbReference>
<dbReference type="InterPro" id="IPR051026">
    <property type="entry name" value="PI/PC_transfer"/>
</dbReference>
<feature type="compositionally biased region" description="Basic and acidic residues" evidence="6">
    <location>
        <begin position="203"/>
        <end position="223"/>
    </location>
</feature>
<protein>
    <submittedName>
        <fullName evidence="7">Uncharacterized protein</fullName>
    </submittedName>
</protein>
<dbReference type="SUPFAM" id="SSF46938">
    <property type="entry name" value="CRAL/TRIO N-terminal domain"/>
    <property type="match status" value="1"/>
</dbReference>
<evidence type="ECO:0000256" key="5">
    <source>
        <dbReference type="ARBA" id="ARBA00038020"/>
    </source>
</evidence>
<dbReference type="InterPro" id="IPR036865">
    <property type="entry name" value="CRAL-TRIO_dom_sf"/>
</dbReference>
<dbReference type="InterPro" id="IPR011074">
    <property type="entry name" value="CRAL/TRIO_N_dom"/>
</dbReference>
<evidence type="ECO:0000256" key="3">
    <source>
        <dbReference type="ARBA" id="ARBA00022927"/>
    </source>
</evidence>
<feature type="region of interest" description="Disordered" evidence="6">
    <location>
        <begin position="166"/>
        <end position="185"/>
    </location>
</feature>
<reference evidence="7" key="1">
    <citation type="journal article" date="2013" name="Nature">
        <title>Draft genome of the wheat A-genome progenitor Triticum urartu.</title>
        <authorList>
            <person name="Ling H.Q."/>
            <person name="Zhao S."/>
            <person name="Liu D."/>
            <person name="Wang J."/>
            <person name="Sun H."/>
            <person name="Zhang C."/>
            <person name="Fan H."/>
            <person name="Li D."/>
            <person name="Dong L."/>
            <person name="Tao Y."/>
            <person name="Gao C."/>
            <person name="Wu H."/>
            <person name="Li Y."/>
            <person name="Cui Y."/>
            <person name="Guo X."/>
            <person name="Zheng S."/>
            <person name="Wang B."/>
            <person name="Yu K."/>
            <person name="Liang Q."/>
            <person name="Yang W."/>
            <person name="Lou X."/>
            <person name="Chen J."/>
            <person name="Feng M."/>
            <person name="Jian J."/>
            <person name="Zhang X."/>
            <person name="Luo G."/>
            <person name="Jiang Y."/>
            <person name="Liu J."/>
            <person name="Wang Z."/>
            <person name="Sha Y."/>
            <person name="Zhang B."/>
            <person name="Wu H."/>
            <person name="Tang D."/>
            <person name="Shen Q."/>
            <person name="Xue P."/>
            <person name="Zou S."/>
            <person name="Wang X."/>
            <person name="Liu X."/>
            <person name="Wang F."/>
            <person name="Yang Y."/>
            <person name="An X."/>
            <person name="Dong Z."/>
            <person name="Zhang K."/>
            <person name="Zhang X."/>
            <person name="Luo M.C."/>
            <person name="Dvorak J."/>
            <person name="Tong Y."/>
            <person name="Wang J."/>
            <person name="Yang H."/>
            <person name="Li Z."/>
            <person name="Wang D."/>
            <person name="Zhang A."/>
            <person name="Wang J."/>
        </authorList>
    </citation>
    <scope>NUCLEOTIDE SEQUENCE</scope>
</reference>
<dbReference type="STRING" id="4572.M8AI78"/>
<organism evidence="7">
    <name type="scientific">Triticum urartu</name>
    <name type="common">Red wild einkorn</name>
    <name type="synonym">Crithodium urartu</name>
    <dbReference type="NCBI Taxonomy" id="4572"/>
    <lineage>
        <taxon>Eukaryota</taxon>
        <taxon>Viridiplantae</taxon>
        <taxon>Streptophyta</taxon>
        <taxon>Embryophyta</taxon>
        <taxon>Tracheophyta</taxon>
        <taxon>Spermatophyta</taxon>
        <taxon>Magnoliopsida</taxon>
        <taxon>Liliopsida</taxon>
        <taxon>Poales</taxon>
        <taxon>Poaceae</taxon>
        <taxon>BOP clade</taxon>
        <taxon>Pooideae</taxon>
        <taxon>Triticodae</taxon>
        <taxon>Triticeae</taxon>
        <taxon>Triticinae</taxon>
        <taxon>Triticum</taxon>
    </lineage>
</organism>
<feature type="region of interest" description="Disordered" evidence="6">
    <location>
        <begin position="556"/>
        <end position="580"/>
    </location>
</feature>
<dbReference type="SMART" id="SM01100">
    <property type="entry name" value="CRAL_TRIO_N"/>
    <property type="match status" value="1"/>
</dbReference>
<dbReference type="Gene3D" id="3.40.525.10">
    <property type="entry name" value="CRAL-TRIO lipid binding domain"/>
    <property type="match status" value="1"/>
</dbReference>
<dbReference type="EMBL" id="KD108695">
    <property type="protein sequence ID" value="EMS60464.1"/>
    <property type="molecule type" value="Genomic_DNA"/>
</dbReference>
<keyword evidence="4" id="KW-0333">Golgi apparatus</keyword>
<dbReference type="InterPro" id="IPR001251">
    <property type="entry name" value="CRAL-TRIO_dom"/>
</dbReference>
<dbReference type="AlphaFoldDB" id="M8AI78"/>
<gene>
    <name evidence="7" type="ORF">TRIUR3_30889</name>
</gene>
<dbReference type="Pfam" id="PF13966">
    <property type="entry name" value="zf-RVT"/>
    <property type="match status" value="1"/>
</dbReference>
<dbReference type="PANTHER" id="PTHR45657">
    <property type="entry name" value="CRAL-TRIO DOMAIN-CONTAINING PROTEIN YKL091C-RELATED"/>
    <property type="match status" value="1"/>
</dbReference>
<dbReference type="FunFam" id="3.40.525.10:FF:000011">
    <property type="entry name" value="SEC14 cytosolic factor"/>
    <property type="match status" value="1"/>
</dbReference>
<dbReference type="InterPro" id="IPR026960">
    <property type="entry name" value="RVT-Znf"/>
</dbReference>
<keyword evidence="3" id="KW-0653">Protein transport</keyword>
<feature type="region of interest" description="Disordered" evidence="6">
    <location>
        <begin position="203"/>
        <end position="228"/>
    </location>
</feature>
<dbReference type="Pfam" id="PF00650">
    <property type="entry name" value="CRAL_TRIO"/>
    <property type="match status" value="1"/>
</dbReference>
<dbReference type="PANTHER" id="PTHR45657:SF7">
    <property type="entry name" value="OS01G0701900 PROTEIN"/>
    <property type="match status" value="1"/>
</dbReference>
<proteinExistence type="inferred from homology"/>
<dbReference type="Gene3D" id="1.10.8.20">
    <property type="entry name" value="N-terminal domain of phosphatidylinositol transfer protein sec14p"/>
    <property type="match status" value="1"/>
</dbReference>
<dbReference type="eggNOG" id="KOG1471">
    <property type="taxonomic scope" value="Eukaryota"/>
</dbReference>
<dbReference type="GO" id="GO:0005886">
    <property type="term" value="C:plasma membrane"/>
    <property type="evidence" value="ECO:0007669"/>
    <property type="project" value="UniProtKB-SubCell"/>
</dbReference>
<dbReference type="GO" id="GO:0000139">
    <property type="term" value="C:Golgi membrane"/>
    <property type="evidence" value="ECO:0007669"/>
    <property type="project" value="UniProtKB-SubCell"/>
</dbReference>
<feature type="compositionally biased region" description="Gly residues" evidence="6">
    <location>
        <begin position="168"/>
        <end position="183"/>
    </location>
</feature>
<evidence type="ECO:0000256" key="6">
    <source>
        <dbReference type="SAM" id="MobiDB-lite"/>
    </source>
</evidence>
<evidence type="ECO:0000256" key="4">
    <source>
        <dbReference type="ARBA" id="ARBA00023034"/>
    </source>
</evidence>
<accession>M8AI78</accession>
<comment type="similarity">
    <text evidence="5">Belongs to the SFH family.</text>
</comment>
<evidence type="ECO:0000256" key="1">
    <source>
        <dbReference type="ARBA" id="ARBA00004202"/>
    </source>
</evidence>
<dbReference type="Pfam" id="PF03765">
    <property type="entry name" value="CRAL_TRIO_N"/>
    <property type="match status" value="1"/>
</dbReference>
<dbReference type="OMA" id="KFRCEEY"/>
<name>M8AI78_TRIUA</name>
<dbReference type="PROSITE" id="PS50191">
    <property type="entry name" value="CRAL_TRIO"/>
    <property type="match status" value="1"/>
</dbReference>
<keyword evidence="3" id="KW-0813">Transport</keyword>
<dbReference type="SUPFAM" id="SSF52087">
    <property type="entry name" value="CRAL/TRIO domain"/>
    <property type="match status" value="1"/>
</dbReference>
<dbReference type="InterPro" id="IPR036273">
    <property type="entry name" value="CRAL/TRIO_N_dom_sf"/>
</dbReference>
<evidence type="ECO:0000256" key="2">
    <source>
        <dbReference type="ARBA" id="ARBA00004395"/>
    </source>
</evidence>
<dbReference type="SMART" id="SM00516">
    <property type="entry name" value="SEC14"/>
    <property type="match status" value="1"/>
</dbReference>
<comment type="subcellular location">
    <subcellularLocation>
        <location evidence="1">Cell membrane</location>
        <topology evidence="1">Peripheral membrane protein</topology>
    </subcellularLocation>
    <subcellularLocation>
        <location evidence="2">Golgi apparatus membrane</location>
        <topology evidence="2">Peripheral membrane protein</topology>
    </subcellularLocation>
</comment>
<dbReference type="GO" id="GO:0015031">
    <property type="term" value="P:protein transport"/>
    <property type="evidence" value="ECO:0007669"/>
    <property type="project" value="UniProtKB-KW"/>
</dbReference>
<sequence>MTGNHWIDCIKPNPTLAVLQEYLWIWNLLQEVHLQPHTSDSISWKWTADGSYSAKSAYQMLFQGLIRSNYKQLIWDSRTPAKCKFHAWLAIQGRCNTADILLKKGLYIYQRDLRVLSVKGAYGRVHLFAITGKFLVPLHPAPTPRVPGDYGGLGLGIHRSDQAWIGEDGQGCRGPSTGPGGPGLQRRNAEIIFAGAGFEGFTRDDEKEESKSDEDNSEGDNKAKKGSFKKRAISAGNKFRRSLKRKSKKKSGNLASIEDIRDVQELETVERFRLCLLDGGLLPERHDDYHTMLRFLKARKFDIEKAKHMWSEMLRWRNAYGVDNIEEFDYTELNEVKKYYPQFYHGVDKEGRPVYVELVGKVDANKLVKVTTLDRYIKYHVKEFERSFQMRFPACSIAAKRHIDSSTTILDVQGVGLKNFSKDARELIMRLQKIDNDNYPETLCRLYIINAGQGFKMLWGTIKSFLDPQTASKIHVLGSKYQNKLLEIIDESELPDFLGGKCRCEESGGCSKSDKGPWKDPNIIERVLNGEANYGQRILAISSTDGNTVSYTKLHSSAKKTSDASAESTSDVEDITSPDAPLDAIVNPDLTLHEARHASTSGTAPVVEESVPTVVDKLVDDVCNSPRATSVASTSVFIMSLFMVIRSAPSRISERFSRQSIACDHNCGEFPQNLEFKVPYVLRQLRELEEKVVVLEAKPSQMPLEKEEVLNTAVCRVDALEAELISTKKVLYETLIRQDELLAYIEKQDKNKFPNTGIDAAPMLVIALIRRSLETKAAQLETAAYVILAGPGSTLLTYAVRC</sequence>